<evidence type="ECO:0000313" key="3">
    <source>
        <dbReference type="Proteomes" id="UP000632195"/>
    </source>
</evidence>
<dbReference type="CDD" id="cd19072">
    <property type="entry name" value="AKR_AKR3F1-like"/>
    <property type="match status" value="1"/>
</dbReference>
<name>A0AA37FAF3_9ARCH</name>
<dbReference type="GO" id="GO:0016491">
    <property type="term" value="F:oxidoreductase activity"/>
    <property type="evidence" value="ECO:0007669"/>
    <property type="project" value="InterPro"/>
</dbReference>
<dbReference type="InterPro" id="IPR036812">
    <property type="entry name" value="NAD(P)_OxRdtase_dom_sf"/>
</dbReference>
<protein>
    <submittedName>
        <fullName evidence="2">Aldo/keto reductase</fullName>
    </submittedName>
</protein>
<dbReference type="InterPro" id="IPR023210">
    <property type="entry name" value="NADP_OxRdtase_dom"/>
</dbReference>
<dbReference type="Gene3D" id="3.20.20.100">
    <property type="entry name" value="NADP-dependent oxidoreductase domain"/>
    <property type="match status" value="1"/>
</dbReference>
<evidence type="ECO:0000259" key="1">
    <source>
        <dbReference type="Pfam" id="PF00248"/>
    </source>
</evidence>
<proteinExistence type="predicted"/>
<dbReference type="Pfam" id="PF00248">
    <property type="entry name" value="Aldo_ket_red"/>
    <property type="match status" value="1"/>
</dbReference>
<dbReference type="InterPro" id="IPR018170">
    <property type="entry name" value="Aldo/ket_reductase_CS"/>
</dbReference>
<dbReference type="PIRSF" id="PIRSF000097">
    <property type="entry name" value="AKR"/>
    <property type="match status" value="1"/>
</dbReference>
<reference evidence="2" key="1">
    <citation type="journal article" date="2014" name="Int. J. Syst. Evol. Microbiol.">
        <title>Complete genome sequence of Corynebacterium casei LMG S-19264T (=DSM 44701T), isolated from a smear-ripened cheese.</title>
        <authorList>
            <consortium name="US DOE Joint Genome Institute (JGI-PGF)"/>
            <person name="Walter F."/>
            <person name="Albersmeier A."/>
            <person name="Kalinowski J."/>
            <person name="Ruckert C."/>
        </authorList>
    </citation>
    <scope>NUCLEOTIDE SEQUENCE</scope>
    <source>
        <strain evidence="2">JCM 13583</strain>
    </source>
</reference>
<evidence type="ECO:0000313" key="2">
    <source>
        <dbReference type="EMBL" id="GGM79414.1"/>
    </source>
</evidence>
<organism evidence="2 3">
    <name type="scientific">Thermogymnomonas acidicola</name>
    <dbReference type="NCBI Taxonomy" id="399579"/>
    <lineage>
        <taxon>Archaea</taxon>
        <taxon>Methanobacteriati</taxon>
        <taxon>Thermoplasmatota</taxon>
        <taxon>Thermoplasmata</taxon>
        <taxon>Thermoplasmatales</taxon>
        <taxon>Thermogymnomonas</taxon>
    </lineage>
</organism>
<dbReference type="EMBL" id="BMNY01000004">
    <property type="protein sequence ID" value="GGM79414.1"/>
    <property type="molecule type" value="Genomic_DNA"/>
</dbReference>
<dbReference type="AlphaFoldDB" id="A0AA37FAF3"/>
<gene>
    <name evidence="2" type="ORF">GCM10007108_17060</name>
</gene>
<dbReference type="PRINTS" id="PR00069">
    <property type="entry name" value="ALDKETRDTASE"/>
</dbReference>
<dbReference type="Proteomes" id="UP000632195">
    <property type="component" value="Unassembled WGS sequence"/>
</dbReference>
<dbReference type="PROSITE" id="PS00062">
    <property type="entry name" value="ALDOKETO_REDUCTASE_2"/>
    <property type="match status" value="1"/>
</dbReference>
<feature type="domain" description="NADP-dependent oxidoreductase" evidence="1">
    <location>
        <begin position="12"/>
        <end position="266"/>
    </location>
</feature>
<dbReference type="InterPro" id="IPR020471">
    <property type="entry name" value="AKR"/>
</dbReference>
<dbReference type="SUPFAM" id="SSF51430">
    <property type="entry name" value="NAD(P)-linked oxidoreductase"/>
    <property type="match status" value="1"/>
</dbReference>
<dbReference type="RefSeq" id="WP_229657587.1">
    <property type="nucleotide sequence ID" value="NZ_BMNY01000004.1"/>
</dbReference>
<dbReference type="PANTHER" id="PTHR43638:SF3">
    <property type="entry name" value="ALDEHYDE REDUCTASE"/>
    <property type="match status" value="1"/>
</dbReference>
<comment type="caution">
    <text evidence="2">The sequence shown here is derived from an EMBL/GenBank/DDBJ whole genome shotgun (WGS) entry which is preliminary data.</text>
</comment>
<accession>A0AA37FAF3</accession>
<reference evidence="2" key="2">
    <citation type="submission" date="2022-09" db="EMBL/GenBank/DDBJ databases">
        <authorList>
            <person name="Sun Q."/>
            <person name="Ohkuma M."/>
        </authorList>
    </citation>
    <scope>NUCLEOTIDE SEQUENCE</scope>
    <source>
        <strain evidence="2">JCM 13583</strain>
    </source>
</reference>
<dbReference type="PANTHER" id="PTHR43638">
    <property type="entry name" value="OXIDOREDUCTASE, ALDO/KETO REDUCTASE FAMILY PROTEIN"/>
    <property type="match status" value="1"/>
</dbReference>
<sequence length="266" mass="29719">MAFMIGSDKVGEIGFGTWGLGGTSTASYDRDGEHTEIIRYAVEKGLKMVDTAEMYGAGHTEELVGRAIKGIPREDVFVVSKVWPTHLHYDDVIRAARASLRRLGLSYIDLYLIHWPNSEVDIAETISAMEKLVDEGVTRYIGVSNFTIDDLEKALPATKRHDIVANQIKYSVFHREPEEKLIPFCRYNKITVIAYSPLNRGNGLQEHRLAEVASASGMTPVQAALCYVKRQAMPIPKASRKEHVDEIAGAIGRELGEDAYRQLREI</sequence>
<keyword evidence="3" id="KW-1185">Reference proteome</keyword>